<dbReference type="SUPFAM" id="SSF52317">
    <property type="entry name" value="Class I glutamine amidotransferase-like"/>
    <property type="match status" value="1"/>
</dbReference>
<dbReference type="PROSITE" id="PS51273">
    <property type="entry name" value="GATASE_TYPE_1"/>
    <property type="match status" value="1"/>
</dbReference>
<dbReference type="InterPro" id="IPR017926">
    <property type="entry name" value="GATASE"/>
</dbReference>
<evidence type="ECO:0000313" key="3">
    <source>
        <dbReference type="EMBL" id="ODQ46237.1"/>
    </source>
</evidence>
<dbReference type="Gene3D" id="3.40.50.880">
    <property type="match status" value="1"/>
</dbReference>
<evidence type="ECO:0000313" key="4">
    <source>
        <dbReference type="Proteomes" id="UP000094455"/>
    </source>
</evidence>
<evidence type="ECO:0000256" key="1">
    <source>
        <dbReference type="SAM" id="SignalP"/>
    </source>
</evidence>
<dbReference type="OrthoDB" id="92161at2759"/>
<dbReference type="RefSeq" id="XP_019017350.1">
    <property type="nucleotide sequence ID" value="XM_019161107.1"/>
</dbReference>
<gene>
    <name evidence="3" type="ORF">PICMEDRAFT_16153</name>
</gene>
<dbReference type="Proteomes" id="UP000094455">
    <property type="component" value="Unassembled WGS sequence"/>
</dbReference>
<dbReference type="InterPro" id="IPR029062">
    <property type="entry name" value="Class_I_gatase-like"/>
</dbReference>
<keyword evidence="4" id="KW-1185">Reference proteome</keyword>
<dbReference type="Pfam" id="PF00117">
    <property type="entry name" value="GATase"/>
    <property type="match status" value="1"/>
</dbReference>
<accession>A0A1E3NJB1</accession>
<reference evidence="3 4" key="1">
    <citation type="journal article" date="2016" name="Proc. Natl. Acad. Sci. U.S.A.">
        <title>Comparative genomics of biotechnologically important yeasts.</title>
        <authorList>
            <person name="Riley R."/>
            <person name="Haridas S."/>
            <person name="Wolfe K.H."/>
            <person name="Lopes M.R."/>
            <person name="Hittinger C.T."/>
            <person name="Goeker M."/>
            <person name="Salamov A.A."/>
            <person name="Wisecaver J.H."/>
            <person name="Long T.M."/>
            <person name="Calvey C.H."/>
            <person name="Aerts A.L."/>
            <person name="Barry K.W."/>
            <person name="Choi C."/>
            <person name="Clum A."/>
            <person name="Coughlan A.Y."/>
            <person name="Deshpande S."/>
            <person name="Douglass A.P."/>
            <person name="Hanson S.J."/>
            <person name="Klenk H.-P."/>
            <person name="LaButti K.M."/>
            <person name="Lapidus A."/>
            <person name="Lindquist E.A."/>
            <person name="Lipzen A.M."/>
            <person name="Meier-Kolthoff J.P."/>
            <person name="Ohm R.A."/>
            <person name="Otillar R.P."/>
            <person name="Pangilinan J.L."/>
            <person name="Peng Y."/>
            <person name="Rokas A."/>
            <person name="Rosa C.A."/>
            <person name="Scheuner C."/>
            <person name="Sibirny A.A."/>
            <person name="Slot J.C."/>
            <person name="Stielow J.B."/>
            <person name="Sun H."/>
            <person name="Kurtzman C.P."/>
            <person name="Blackwell M."/>
            <person name="Grigoriev I.V."/>
            <person name="Jeffries T.W."/>
        </authorList>
    </citation>
    <scope>NUCLEOTIDE SEQUENCE [LARGE SCALE GENOMIC DNA]</scope>
    <source>
        <strain evidence="3 4">NRRL Y-2026</strain>
    </source>
</reference>
<feature type="chain" id="PRO_5009133389" description="Glutamine amidotransferase domain-containing protein" evidence="1">
    <location>
        <begin position="18"/>
        <end position="267"/>
    </location>
</feature>
<dbReference type="GO" id="GO:0005829">
    <property type="term" value="C:cytosol"/>
    <property type="evidence" value="ECO:0007669"/>
    <property type="project" value="TreeGrafter"/>
</dbReference>
<name>A0A1E3NJB1_9ASCO</name>
<dbReference type="PANTHER" id="PTHR42695:SF5">
    <property type="entry name" value="GLUTAMINE AMIDOTRANSFERASE YLR126C-RELATED"/>
    <property type="match status" value="1"/>
</dbReference>
<organism evidence="3 4">
    <name type="scientific">Pichia membranifaciens NRRL Y-2026</name>
    <dbReference type="NCBI Taxonomy" id="763406"/>
    <lineage>
        <taxon>Eukaryota</taxon>
        <taxon>Fungi</taxon>
        <taxon>Dikarya</taxon>
        <taxon>Ascomycota</taxon>
        <taxon>Saccharomycotina</taxon>
        <taxon>Pichiomycetes</taxon>
        <taxon>Pichiales</taxon>
        <taxon>Pichiaceae</taxon>
        <taxon>Pichia</taxon>
    </lineage>
</organism>
<dbReference type="AlphaFoldDB" id="A0A1E3NJB1"/>
<dbReference type="GO" id="GO:0005634">
    <property type="term" value="C:nucleus"/>
    <property type="evidence" value="ECO:0007669"/>
    <property type="project" value="TreeGrafter"/>
</dbReference>
<dbReference type="PANTHER" id="PTHR42695">
    <property type="entry name" value="GLUTAMINE AMIDOTRANSFERASE YLR126C-RELATED"/>
    <property type="match status" value="1"/>
</dbReference>
<dbReference type="STRING" id="763406.A0A1E3NJB1"/>
<protein>
    <recommendedName>
        <fullName evidence="2">Glutamine amidotransferase domain-containing protein</fullName>
    </recommendedName>
</protein>
<feature type="signal peptide" evidence="1">
    <location>
        <begin position="1"/>
        <end position="17"/>
    </location>
</feature>
<feature type="domain" description="Glutamine amidotransferase" evidence="2">
    <location>
        <begin position="51"/>
        <end position="222"/>
    </location>
</feature>
<dbReference type="GeneID" id="30177794"/>
<dbReference type="InterPro" id="IPR044992">
    <property type="entry name" value="ChyE-like"/>
</dbReference>
<dbReference type="EMBL" id="KV454003">
    <property type="protein sequence ID" value="ODQ46237.1"/>
    <property type="molecule type" value="Genomic_DNA"/>
</dbReference>
<evidence type="ECO:0000259" key="2">
    <source>
        <dbReference type="Pfam" id="PF00117"/>
    </source>
</evidence>
<keyword evidence="1" id="KW-0732">Signal</keyword>
<sequence length="267" mass="29972">MTRVALLLLDDLLTAEGADFADLGRKLIQSAVAQYPQSDVDDLEFTKFDYIRNNDNLPELDGTYDLIYLTGSRKDSYENIQFNNKLIAFLKSVVSNADSKTKLLGICFGHQIIARALDLTTVPNTKGWEMGNTVVSIADKEYQRLNNANIPHEFVISEMHRDIVSTPFDSKQLKTLSELDVYTFGSSSICSVQGLYKRGKLLSFQGHPEFSAELTGAMIRDKFSQGAVDEEFYKDASARNQKLHEDGSDPDGGLKLQKWIAEFLYES</sequence>
<proteinExistence type="predicted"/>